<accession>A0A9W6SIF2</accession>
<sequence length="42" mass="4766">MQVLAFPGPGEGWPFFLALAGLVLIVGTGLWLWFRRYRQGED</sequence>
<keyword evidence="3" id="KW-1185">Reference proteome</keyword>
<keyword evidence="1" id="KW-0812">Transmembrane</keyword>
<evidence type="ECO:0000313" key="2">
    <source>
        <dbReference type="EMBL" id="GLZ77669.1"/>
    </source>
</evidence>
<organism evidence="2 3">
    <name type="scientific">Actinorhabdospora filicis</name>
    <dbReference type="NCBI Taxonomy" id="1785913"/>
    <lineage>
        <taxon>Bacteria</taxon>
        <taxon>Bacillati</taxon>
        <taxon>Actinomycetota</taxon>
        <taxon>Actinomycetes</taxon>
        <taxon>Micromonosporales</taxon>
        <taxon>Micromonosporaceae</taxon>
        <taxon>Actinorhabdospora</taxon>
    </lineage>
</organism>
<comment type="caution">
    <text evidence="2">The sequence shown here is derived from an EMBL/GenBank/DDBJ whole genome shotgun (WGS) entry which is preliminary data.</text>
</comment>
<reference evidence="2" key="1">
    <citation type="submission" date="2023-03" db="EMBL/GenBank/DDBJ databases">
        <title>Actinorhabdospora filicis NBRC 111898.</title>
        <authorList>
            <person name="Ichikawa N."/>
            <person name="Sato H."/>
            <person name="Tonouchi N."/>
        </authorList>
    </citation>
    <scope>NUCLEOTIDE SEQUENCE</scope>
    <source>
        <strain evidence="2">NBRC 111898</strain>
    </source>
</reference>
<evidence type="ECO:0000256" key="1">
    <source>
        <dbReference type="SAM" id="Phobius"/>
    </source>
</evidence>
<dbReference type="RefSeq" id="WP_285662765.1">
    <property type="nucleotide sequence ID" value="NZ_BSTX01000001.1"/>
</dbReference>
<name>A0A9W6SIF2_9ACTN</name>
<dbReference type="Proteomes" id="UP001165079">
    <property type="component" value="Unassembled WGS sequence"/>
</dbReference>
<dbReference type="AlphaFoldDB" id="A0A9W6SIF2"/>
<evidence type="ECO:0008006" key="4">
    <source>
        <dbReference type="Google" id="ProtNLM"/>
    </source>
</evidence>
<keyword evidence="1" id="KW-1133">Transmembrane helix</keyword>
<dbReference type="NCBIfam" id="TIGR01167">
    <property type="entry name" value="LPXTG_anchor"/>
    <property type="match status" value="1"/>
</dbReference>
<keyword evidence="1" id="KW-0472">Membrane</keyword>
<dbReference type="EMBL" id="BSTX01000001">
    <property type="protein sequence ID" value="GLZ77669.1"/>
    <property type="molecule type" value="Genomic_DNA"/>
</dbReference>
<gene>
    <name evidence="2" type="ORF">Afil01_24760</name>
</gene>
<proteinExistence type="predicted"/>
<feature type="transmembrane region" description="Helical" evidence="1">
    <location>
        <begin position="12"/>
        <end position="34"/>
    </location>
</feature>
<protein>
    <recommendedName>
        <fullName evidence="4">LPXTG cell wall anchor domain-containing protein</fullName>
    </recommendedName>
</protein>
<evidence type="ECO:0000313" key="3">
    <source>
        <dbReference type="Proteomes" id="UP001165079"/>
    </source>
</evidence>